<evidence type="ECO:0000256" key="1">
    <source>
        <dbReference type="SAM" id="Phobius"/>
    </source>
</evidence>
<name>A0A0B0NBQ0_GOSAR</name>
<proteinExistence type="predicted"/>
<protein>
    <submittedName>
        <fullName evidence="2">Uncharacterized protein</fullName>
    </submittedName>
</protein>
<accession>A0A0B0NBQ0</accession>
<sequence>MVVCHSKPPLEATEFYYFTTFFQQVFNLYYLTLISL</sequence>
<keyword evidence="1" id="KW-0472">Membrane</keyword>
<keyword evidence="3" id="KW-1185">Reference proteome</keyword>
<keyword evidence="1" id="KW-0812">Transmembrane</keyword>
<dbReference type="AlphaFoldDB" id="A0A0B0NBQ0"/>
<dbReference type="Proteomes" id="UP000032142">
    <property type="component" value="Unassembled WGS sequence"/>
</dbReference>
<organism evidence="2 3">
    <name type="scientific">Gossypium arboreum</name>
    <name type="common">Tree cotton</name>
    <name type="synonym">Gossypium nanking</name>
    <dbReference type="NCBI Taxonomy" id="29729"/>
    <lineage>
        <taxon>Eukaryota</taxon>
        <taxon>Viridiplantae</taxon>
        <taxon>Streptophyta</taxon>
        <taxon>Embryophyta</taxon>
        <taxon>Tracheophyta</taxon>
        <taxon>Spermatophyta</taxon>
        <taxon>Magnoliopsida</taxon>
        <taxon>eudicotyledons</taxon>
        <taxon>Gunneridae</taxon>
        <taxon>Pentapetalae</taxon>
        <taxon>rosids</taxon>
        <taxon>malvids</taxon>
        <taxon>Malvales</taxon>
        <taxon>Malvaceae</taxon>
        <taxon>Malvoideae</taxon>
        <taxon>Gossypium</taxon>
    </lineage>
</organism>
<gene>
    <name evidence="2" type="ORF">F383_13281</name>
</gene>
<dbReference type="EMBL" id="KN393420">
    <property type="protein sequence ID" value="KHG10245.1"/>
    <property type="molecule type" value="Genomic_DNA"/>
</dbReference>
<evidence type="ECO:0000313" key="3">
    <source>
        <dbReference type="Proteomes" id="UP000032142"/>
    </source>
</evidence>
<feature type="transmembrane region" description="Helical" evidence="1">
    <location>
        <begin position="15"/>
        <end position="34"/>
    </location>
</feature>
<evidence type="ECO:0000313" key="2">
    <source>
        <dbReference type="EMBL" id="KHG10245.1"/>
    </source>
</evidence>
<reference evidence="3" key="1">
    <citation type="submission" date="2014-09" db="EMBL/GenBank/DDBJ databases">
        <authorList>
            <person name="Mudge J."/>
            <person name="Ramaraj T."/>
            <person name="Lindquist I.E."/>
            <person name="Bharti A.K."/>
            <person name="Sundararajan A."/>
            <person name="Cameron C.T."/>
            <person name="Woodward J.E."/>
            <person name="May G.D."/>
            <person name="Brubaker C."/>
            <person name="Broadhvest J."/>
            <person name="Wilkins T.A."/>
        </authorList>
    </citation>
    <scope>NUCLEOTIDE SEQUENCE</scope>
    <source>
        <strain evidence="3">cv. AKA8401</strain>
    </source>
</reference>
<keyword evidence="1" id="KW-1133">Transmembrane helix</keyword>